<feature type="region of interest" description="Disordered" evidence="1">
    <location>
        <begin position="25"/>
        <end position="46"/>
    </location>
</feature>
<sequence length="220" mass="24231">MASTRLIFVLTSPERCWPPSSRPRRCCRTHGASTPASTPLPSRPSSPMKIVVSSSHMRFTFECRSDPDFSPPPSFDNLRHRNFHSSGGTGVAFHDVSSLILRFPPNFQRQLSTKACRNCSNIGVAQIVAALWSNNTTKMFIGVTLLVTKKDKPELEEEKEVKVWHSCGCGRKGGIVDGEMSGGEEMGPNVRLPAGKVSKREKEWVEVEVNDASTLLSDGE</sequence>
<feature type="compositionally biased region" description="Polar residues" evidence="1">
    <location>
        <begin position="31"/>
        <end position="45"/>
    </location>
</feature>
<evidence type="ECO:0000313" key="3">
    <source>
        <dbReference type="Proteomes" id="UP001603857"/>
    </source>
</evidence>
<dbReference type="AlphaFoldDB" id="A0ABD1NC38"/>
<keyword evidence="3" id="KW-1185">Reference proteome</keyword>
<dbReference type="EMBL" id="JBGMDY010000002">
    <property type="protein sequence ID" value="KAL2345503.1"/>
    <property type="molecule type" value="Genomic_DNA"/>
</dbReference>
<organism evidence="2 3">
    <name type="scientific">Flemingia macrophylla</name>
    <dbReference type="NCBI Taxonomy" id="520843"/>
    <lineage>
        <taxon>Eukaryota</taxon>
        <taxon>Viridiplantae</taxon>
        <taxon>Streptophyta</taxon>
        <taxon>Embryophyta</taxon>
        <taxon>Tracheophyta</taxon>
        <taxon>Spermatophyta</taxon>
        <taxon>Magnoliopsida</taxon>
        <taxon>eudicotyledons</taxon>
        <taxon>Gunneridae</taxon>
        <taxon>Pentapetalae</taxon>
        <taxon>rosids</taxon>
        <taxon>fabids</taxon>
        <taxon>Fabales</taxon>
        <taxon>Fabaceae</taxon>
        <taxon>Papilionoideae</taxon>
        <taxon>50 kb inversion clade</taxon>
        <taxon>NPAAA clade</taxon>
        <taxon>indigoferoid/millettioid clade</taxon>
        <taxon>Phaseoleae</taxon>
        <taxon>Flemingia</taxon>
    </lineage>
</organism>
<protein>
    <submittedName>
        <fullName evidence="2">Uncharacterized protein</fullName>
    </submittedName>
</protein>
<dbReference type="Proteomes" id="UP001603857">
    <property type="component" value="Unassembled WGS sequence"/>
</dbReference>
<comment type="caution">
    <text evidence="2">The sequence shown here is derived from an EMBL/GenBank/DDBJ whole genome shotgun (WGS) entry which is preliminary data.</text>
</comment>
<evidence type="ECO:0000256" key="1">
    <source>
        <dbReference type="SAM" id="MobiDB-lite"/>
    </source>
</evidence>
<proteinExistence type="predicted"/>
<accession>A0ABD1NC38</accession>
<name>A0ABD1NC38_9FABA</name>
<gene>
    <name evidence="2" type="ORF">Fmac_006788</name>
</gene>
<reference evidence="2 3" key="1">
    <citation type="submission" date="2024-08" db="EMBL/GenBank/DDBJ databases">
        <title>Insights into the chromosomal genome structure of Flemingia macrophylla.</title>
        <authorList>
            <person name="Ding Y."/>
            <person name="Zhao Y."/>
            <person name="Bi W."/>
            <person name="Wu M."/>
            <person name="Zhao G."/>
            <person name="Gong Y."/>
            <person name="Li W."/>
            <person name="Zhang P."/>
        </authorList>
    </citation>
    <scope>NUCLEOTIDE SEQUENCE [LARGE SCALE GENOMIC DNA]</scope>
    <source>
        <strain evidence="2">DYQJB</strain>
        <tissue evidence="2">Leaf</tissue>
    </source>
</reference>
<evidence type="ECO:0000313" key="2">
    <source>
        <dbReference type="EMBL" id="KAL2345503.1"/>
    </source>
</evidence>